<dbReference type="Pfam" id="PF00517">
    <property type="entry name" value="GP41"/>
    <property type="match status" value="1"/>
</dbReference>
<feature type="disulfide bond" evidence="32">
    <location>
        <begin position="594"/>
        <end position="600"/>
    </location>
</feature>
<dbReference type="GO" id="GO:0019031">
    <property type="term" value="C:viral envelope"/>
    <property type="evidence" value="ECO:0007669"/>
    <property type="project" value="UniProtKB-KW"/>
</dbReference>
<keyword evidence="31 32" id="KW-1160">Virus entry into host cell</keyword>
<feature type="region of interest" description="Disordered" evidence="34">
    <location>
        <begin position="712"/>
        <end position="740"/>
    </location>
</feature>
<dbReference type="GO" id="GO:1903908">
    <property type="term" value="P:positive regulation of plasma membrane raft polarization"/>
    <property type="evidence" value="ECO:0007669"/>
    <property type="project" value="UniProtKB-UniRule"/>
</dbReference>
<evidence type="ECO:0000256" key="25">
    <source>
        <dbReference type="ARBA" id="ARBA00023136"/>
    </source>
</evidence>
<keyword evidence="14 32" id="KW-0812">Transmembrane</keyword>
<comment type="miscellaneous">
    <text evidence="32">HIV-1 lineages are divided in three main groups, M (for Major), O (for Outlier), and N (for New, or Non-M, Non-O). The vast majority of strains found worldwide belong to the group M. Group O seems to be endemic to and largely confined to Cameroon and neighboring countries in West Central Africa, where these viruses represent a small minority of HIV-1 strains. The group N is represented by a limited number of isolates from Cameroonian persons. The group M is further subdivided in 9 clades or subtypes (A to D, F to H, J and K).</text>
</comment>
<feature type="topological domain" description="Cytoplasmic" evidence="32">
    <location>
        <begin position="702"/>
        <end position="852"/>
    </location>
</feature>
<dbReference type="CDD" id="cd09909">
    <property type="entry name" value="HIV-1-like_HR1-HR2"/>
    <property type="match status" value="1"/>
</dbReference>
<dbReference type="FunFam" id="1.10.287.210:FF:000001">
    <property type="entry name" value="Envelope glycoprotein gp160"/>
    <property type="match status" value="1"/>
</dbReference>
<evidence type="ECO:0000256" key="7">
    <source>
        <dbReference type="ARBA" id="ARBA00022506"/>
    </source>
</evidence>
<keyword evidence="7 32" id="KW-1168">Fusion of virus membrane with host membrane</keyword>
<keyword evidence="17 32" id="KW-1161">Viral attachment to host cell</keyword>
<evidence type="ECO:0000256" key="9">
    <source>
        <dbReference type="ARBA" id="ARBA00022511"/>
    </source>
</evidence>
<evidence type="ECO:0000256" key="31">
    <source>
        <dbReference type="ARBA" id="ARBA00023296"/>
    </source>
</evidence>
<evidence type="ECO:0000256" key="3">
    <source>
        <dbReference type="ARBA" id="ARBA00004505"/>
    </source>
</evidence>
<evidence type="ECO:0000256" key="22">
    <source>
        <dbReference type="ARBA" id="ARBA00022989"/>
    </source>
</evidence>
<evidence type="ECO:0000256" key="20">
    <source>
        <dbReference type="ARBA" id="ARBA00022879"/>
    </source>
</evidence>
<comment type="PTM">
    <text evidence="32">Highly glycosylated by host. The high number of glycan on the protein is reffered to as 'glycan shield' because it contributes to hide protein sequence from adaptive immune system.</text>
</comment>
<evidence type="ECO:0000256" key="19">
    <source>
        <dbReference type="ARBA" id="ARBA00022870"/>
    </source>
</evidence>
<evidence type="ECO:0000313" key="37">
    <source>
        <dbReference type="EMBL" id="AIK20333.1"/>
    </source>
</evidence>
<evidence type="ECO:0000256" key="11">
    <source>
        <dbReference type="ARBA" id="ARBA00022581"/>
    </source>
</evidence>
<feature type="region of interest" description="Fusion peptide" evidence="32">
    <location>
        <begin position="508"/>
        <end position="528"/>
    </location>
</feature>
<evidence type="ECO:0000259" key="35">
    <source>
        <dbReference type="Pfam" id="PF00516"/>
    </source>
</evidence>
<feature type="disulfide bond" evidence="32">
    <location>
        <begin position="53"/>
        <end position="73"/>
    </location>
</feature>
<protein>
    <recommendedName>
        <fullName evidence="32">Envelope glycoprotein gp160</fullName>
    </recommendedName>
    <alternativeName>
        <fullName evidence="32">Env polyprotein</fullName>
    </alternativeName>
    <component>
        <recommendedName>
            <fullName evidence="32">Surface protein gp120</fullName>
            <shortName evidence="32">SU</shortName>
        </recommendedName>
        <alternativeName>
            <fullName evidence="32">Glycoprotein 120</fullName>
            <shortName evidence="32">gp120</shortName>
        </alternativeName>
    </component>
    <component>
        <recommendedName>
            <fullName evidence="32">Transmembrane protein gp41</fullName>
            <shortName evidence="32">TM</shortName>
        </recommendedName>
        <alternativeName>
            <fullName evidence="32">Glycoprotein 41</fullName>
            <shortName evidence="32">gp41</shortName>
        </alternativeName>
    </component>
</protein>
<keyword evidence="28 32" id="KW-0325">Glycoprotein</keyword>
<dbReference type="GO" id="GO:0019064">
    <property type="term" value="P:fusion of virus membrane with host plasma membrane"/>
    <property type="evidence" value="ECO:0007669"/>
    <property type="project" value="UniProtKB-UniRule"/>
</dbReference>
<evidence type="ECO:0000256" key="4">
    <source>
        <dbReference type="ARBA" id="ARBA00004563"/>
    </source>
</evidence>
<feature type="chain" id="PRO_5023569010" description="Envelope glycoprotein gp160" evidence="32">
    <location>
        <begin position="32"/>
        <end position="852"/>
    </location>
</feature>
<feature type="region of interest" description="CD4-binding loop" evidence="32">
    <location>
        <begin position="364"/>
        <end position="374"/>
    </location>
</feature>
<dbReference type="Gene3D" id="1.10.287.210">
    <property type="match status" value="1"/>
</dbReference>
<dbReference type="GO" id="GO:0005198">
    <property type="term" value="F:structural molecule activity"/>
    <property type="evidence" value="ECO:0007669"/>
    <property type="project" value="UniProtKB-UniRule"/>
</dbReference>
<dbReference type="Gene3D" id="2.170.40.20">
    <property type="entry name" value="Human immunodeficiency virus 1, Gp160, envelope glycoprotein"/>
    <property type="match status" value="2"/>
</dbReference>
<evidence type="ECO:0000256" key="8">
    <source>
        <dbReference type="ARBA" id="ARBA00022510"/>
    </source>
</evidence>
<comment type="domain">
    <text evidence="32">Some of the most genetically diverse regions of the viral genome are present in Env. They are called variable regions 1 through 5 (V1 through V5). Coreceptor usage of gp120 is determined mainly by the primary structure of the third variable region (V3) in the outer domain of gp120. The sequence of V3 determines which coreceptor, CCR5 and/or CXCR4 (corresponding to R5/macrophage, X4/T cell and R5X4/T cell and macrophage tropism), is used to trigger the fusion potential of the Env complex, and hence which cells the virus can infect. Binding to CCR5 involves a region adjacent in addition to V3.</text>
</comment>
<evidence type="ECO:0000256" key="24">
    <source>
        <dbReference type="ARBA" id="ARBA00023054"/>
    </source>
</evidence>
<accession>A0A076V479</accession>
<keyword evidence="13 32" id="KW-0165">Cleavage on pair of basic residues</keyword>
<comment type="domain">
    <text evidence="32">The YXXL motif is involved in determining the exact site of viral release at the surface of infected mononuclear cells and promotes endocytosis. YXXL and di-leucine endocytosis motifs interact directly or indirectly with the clathrin adapter complexes, opperate independently, and their activities are not additive.</text>
</comment>
<comment type="function">
    <text evidence="32">Envelope glycoprotein gp160: Oligomerizes in the host endoplasmic reticulum into predominantly trimers. In a second time, gp160 transits in the host Golgi, where glycosylation is completed. The precursor is then proteolytically cleaved in the trans-Golgi and thereby activated by cellular furin or furin-like proteases to produce gp120 and gp41.</text>
</comment>
<keyword evidence="20 32" id="KW-0261">Viral envelope protein</keyword>
<comment type="PTM">
    <text evidence="32">Specific enzymatic cleavages in vivo yield mature proteins. Envelope glycoproteins are synthesized as a inactive precursor that is heavily N-glycosylated and processed likely by host cell furin in the Golgi to yield the mature SU and TM proteins. The cleavage site between SU and TM requires the minimal sequence [KR]-X-[KR]-R. About 2 of the 9 disulfide bonds of gp41 are reduced by P4HB/PDI, following binding to CD4 receptor.</text>
</comment>
<feature type="disulfide bond" evidence="32">
    <location>
        <begin position="230"/>
        <end position="241"/>
    </location>
</feature>
<evidence type="ECO:0000256" key="1">
    <source>
        <dbReference type="ARBA" id="ARBA00004402"/>
    </source>
</evidence>
<feature type="short sequence motif" description="Di-leucine internalization motif" evidence="32">
    <location>
        <begin position="851"/>
        <end position="852"/>
    </location>
</feature>
<keyword evidence="26 32" id="KW-0564">Palmitate</keyword>
<evidence type="ECO:0000313" key="38">
    <source>
        <dbReference type="Proteomes" id="UP000149410"/>
    </source>
</evidence>
<dbReference type="InterPro" id="IPR000328">
    <property type="entry name" value="GP41-like"/>
</dbReference>
<keyword evidence="10 32" id="KW-1165">Clathrin-mediated endocytosis of virus by host</keyword>
<keyword evidence="30 32" id="KW-0449">Lipoprotein</keyword>
<comment type="function">
    <text evidence="32">Transmembrane protein gp41: Acts as a class I viral fusion protein. Under the current model, the protein has at least 3 conformational states: pre-fusion native state, pre-hairpin intermediate state, and post-fusion hairpin state. During fusion of viral and target intracellular membranes, the coiled coil regions (heptad repeats) assume a trimer-of-hairpins structure, positioning the fusion peptide in close proximity to the C-terminal region of the ectodomain. The formation of this structure appears to drive apposition and subsequent fusion of viral and target cell membranes. Complete fusion occurs in host cell endosomes and is dynamin-dependent, however some lipid transfer might occur at the plasma membrane. The virus undergoes clathrin-dependent internalization long before endosomal fusion, thus minimizing the surface exposure of conserved viral epitopes during fusion and reducing the efficacy of inhibitors targeting these epitopes. Membranes fusion leads to delivery of the nucleocapsid into the cytoplasm.</text>
</comment>
<dbReference type="SUPFAM" id="SSF56502">
    <property type="entry name" value="gp120 core"/>
    <property type="match status" value="2"/>
</dbReference>
<dbReference type="FunFam" id="2.170.40.20:FF:000002">
    <property type="entry name" value="Envelope glycoprotein gp160"/>
    <property type="match status" value="1"/>
</dbReference>
<comment type="function">
    <text evidence="32">Surface protein gp120: Attaches the virus to the host lymphoid cell by binding to the primary receptor CD4. This interaction induces a structural rearrangement creating a high affinity binding site for a chemokine coreceptor like CXCR4 and/or CCR5. Acts as a ligand for CD209/DC-SIGN and CLEC4M/DC-SIGNR, which are respectively found on dendritic cells (DCs), and on endothelial cells of liver sinusoids and lymph node sinuses. These interactions allow capture of viral particles at mucosal surfaces by these cells and subsequent transmission to permissive cells. HIV subverts the migration properties of dendritic cells to gain access to CD4+ T-cells in lymph nodes. Virus transmission to permissive T-cells occurs either in trans (without DCs infection, through viral capture and transmission), or in cis (following DCs productive infection, through the usual CD4-gp120 interaction), thereby inducing a robust infection. In trans infection, bound virions remain infectious over days and it is proposed that they are not degraded, but protected in non-lysosomal acidic organelles within the DCs close to the cell membrane thus contributing to the viral infectious potential during DCs' migration from the periphery to the lymphoid tissues. On arrival at lymphoid tissues, intact virions recycle back to DCs' cell surface allowing virus transmission to CD4+ T-cells.</text>
</comment>
<feature type="transmembrane region" description="Helical" evidence="33">
    <location>
        <begin position="674"/>
        <end position="701"/>
    </location>
</feature>
<evidence type="ECO:0000256" key="30">
    <source>
        <dbReference type="ARBA" id="ARBA00023288"/>
    </source>
</evidence>
<comment type="domain">
    <text evidence="32">The membrane proximal external region (MPER) present in gp41 is a tryptophan-rich region recognized by the antibodies 2F5, Z13, and 4E10. MPER seems to play a role in fusion.</text>
</comment>
<comment type="subcellular location">
    <subcellularLocation>
        <location evidence="3">Host cell membrane</location>
        <topology evidence="3">Peripheral membrane protein</topology>
    </subcellularLocation>
    <subcellularLocation>
        <location evidence="1">Host cell membrane</location>
        <topology evidence="1">Single-pass type I membrane protein</topology>
    </subcellularLocation>
    <subcellularLocation>
        <location evidence="2">Host endosome membrane</location>
        <topology evidence="2">Peripheral membrane protein</topology>
    </subcellularLocation>
    <subcellularLocation>
        <location evidence="5">Host endosome membrane</location>
        <topology evidence="5">Single-pass type I membrane protein</topology>
    </subcellularLocation>
    <subcellularLocation>
        <location evidence="6">Virion membrane</location>
        <topology evidence="6">Peripheral membrane protein</topology>
    </subcellularLocation>
    <subcellularLocation>
        <location evidence="4">Virion membrane</location>
        <topology evidence="4">Single-pass type I membrane protein</topology>
    </subcellularLocation>
</comment>
<evidence type="ECO:0000259" key="36">
    <source>
        <dbReference type="Pfam" id="PF00517"/>
    </source>
</evidence>
<comment type="domain">
    <text evidence="32">The CD4-binding region is targeted by the antibody b12.</text>
</comment>
<dbReference type="GO" id="GO:0019082">
    <property type="term" value="P:viral protein processing"/>
    <property type="evidence" value="ECO:0007669"/>
    <property type="project" value="UniProtKB-UniRule"/>
</dbReference>
<dbReference type="Proteomes" id="UP000149410">
    <property type="component" value="Genome"/>
</dbReference>
<evidence type="ECO:0000256" key="10">
    <source>
        <dbReference type="ARBA" id="ARBA00022570"/>
    </source>
</evidence>
<comment type="similarity">
    <text evidence="32">Belongs to the HIV-1 env protein family.</text>
</comment>
<organismHost>
    <name type="scientific">Homo sapiens</name>
    <name type="common">Human</name>
    <dbReference type="NCBI Taxonomy" id="9606"/>
</organismHost>
<keyword evidence="27 32" id="KW-1015">Disulfide bond</keyword>
<feature type="disulfide bond" evidence="32">
    <location>
        <begin position="220"/>
        <end position="249"/>
    </location>
</feature>
<gene>
    <name evidence="32 37" type="primary">env</name>
</gene>
<dbReference type="FunFam" id="2.170.40.20:FF:000003">
    <property type="entry name" value="Envelope glycoprotein gp160"/>
    <property type="match status" value="1"/>
</dbReference>
<evidence type="ECO:0000256" key="32">
    <source>
        <dbReference type="HAMAP-Rule" id="MF_04083"/>
    </source>
</evidence>
<comment type="PTM">
    <text evidence="32">Palmitoylation of the transmembrane protein and of Env polyprotein (prior to its proteolytic cleavage) is essential for their association with host cell membrane lipid rafts. Palmitoylation is therefore required for envelope trafficking to classical lipid rafts, but not for viral replication.</text>
</comment>
<feature type="transmembrane region" description="Helical" evidence="33">
    <location>
        <begin position="508"/>
        <end position="531"/>
    </location>
</feature>
<keyword evidence="21 32" id="KW-1164">Virus endocytosis by host</keyword>
<dbReference type="GO" id="GO:0052031">
    <property type="term" value="P:symbiont-mediated perturbation of host defense response"/>
    <property type="evidence" value="ECO:0007669"/>
    <property type="project" value="UniProtKB-UniRule"/>
</dbReference>
<dbReference type="InterPro" id="IPR000777">
    <property type="entry name" value="HIV1_Gp120"/>
</dbReference>
<keyword evidence="18 32" id="KW-0946">Virion</keyword>
<proteinExistence type="inferred from homology"/>
<dbReference type="GO" id="GO:0020002">
    <property type="term" value="C:host cell plasma membrane"/>
    <property type="evidence" value="ECO:0007669"/>
    <property type="project" value="UniProtKB-SubCell"/>
</dbReference>
<evidence type="ECO:0000256" key="5">
    <source>
        <dbReference type="ARBA" id="ARBA00004578"/>
    </source>
</evidence>
<dbReference type="HAMAP" id="MF_04083">
    <property type="entry name" value="HIV_ENV"/>
    <property type="match status" value="1"/>
</dbReference>
<dbReference type="GO" id="GO:0019062">
    <property type="term" value="P:virion attachment to host cell"/>
    <property type="evidence" value="ECO:0007669"/>
    <property type="project" value="UniProtKB-UniRule"/>
</dbReference>
<evidence type="ECO:0000256" key="18">
    <source>
        <dbReference type="ARBA" id="ARBA00022844"/>
    </source>
</evidence>
<evidence type="ECO:0000256" key="15">
    <source>
        <dbReference type="ARBA" id="ARBA00022703"/>
    </source>
</evidence>
<keyword evidence="9 32" id="KW-1032">Host cell membrane</keyword>
<evidence type="ECO:0000256" key="2">
    <source>
        <dbReference type="ARBA" id="ARBA00004433"/>
    </source>
</evidence>
<evidence type="ECO:0000256" key="27">
    <source>
        <dbReference type="ARBA" id="ARBA00023157"/>
    </source>
</evidence>
<dbReference type="EMBL" id="KJ849803">
    <property type="protein sequence ID" value="AIK20333.1"/>
    <property type="molecule type" value="Genomic_DNA"/>
</dbReference>
<keyword evidence="11 32" id="KW-0945">Host-virus interaction</keyword>
<evidence type="ECO:0000256" key="26">
    <source>
        <dbReference type="ARBA" id="ARBA00023139"/>
    </source>
</evidence>
<feature type="region of interest" description="Immunosuppression" evidence="32">
    <location>
        <begin position="570"/>
        <end position="588"/>
    </location>
</feature>
<comment type="subcellular location">
    <molecule>Surface protein gp120</molecule>
    <subcellularLocation>
        <location evidence="32">Virion membrane</location>
        <topology evidence="32">Peripheral membrane protein</topology>
    </subcellularLocation>
    <subcellularLocation>
        <location evidence="32">Host cell membrane</location>
        <topology evidence="32">Peripheral membrane protein</topology>
    </subcellularLocation>
    <subcellularLocation>
        <location evidence="32">Host endosome membrane</location>
        <topology evidence="32">Single-pass type I membrane protein</topology>
    </subcellularLocation>
    <text evidence="32">The surface protein is not anchored to the viral envelope, but associates with the extravirion surface through its binding to TM. It is probably concentrated at the site of budding and incorporated into the virions possibly by contacts between the cytoplasmic tail of Env and the N-terminus of Gag.</text>
</comment>
<feature type="domain" description="Human immunodeficiency virus 1 envelope glycoprotein Gp120" evidence="35">
    <location>
        <begin position="33"/>
        <end position="507"/>
    </location>
</feature>
<keyword evidence="29 32" id="KW-0899">Viral immunoevasion</keyword>
<evidence type="ECO:0000256" key="12">
    <source>
        <dbReference type="ARBA" id="ARBA00022595"/>
    </source>
</evidence>
<keyword evidence="19 32" id="KW-1043">Host membrane</keyword>
<evidence type="ECO:0000256" key="21">
    <source>
        <dbReference type="ARBA" id="ARBA00022890"/>
    </source>
</evidence>
<evidence type="ECO:0000256" key="34">
    <source>
        <dbReference type="SAM" id="MobiDB-lite"/>
    </source>
</evidence>
<feature type="region of interest" description="V5" evidence="32">
    <location>
        <begin position="457"/>
        <end position="467"/>
    </location>
</feature>
<sequence>MRAKGIRRNYQHLWRWGTMLLGMLMICNATEQLWVTVYYGVPVWREATTTLFCASDAKGYDTEAHNIWATHACVPTDPNPQEINLDNVTENFNMWKNNMVEQMHEDIISLWDQSLKPCVKLTPLCVTLNCTDWNANDTAANATVTNSSLSMKGEMKNCSFNITESIGNKRRKEYALFNKLDVISIDNNDNTSYMIINCNTSVIRQACPKVTFEPIPIHYCAPAGFAILKCNDKDFNGTGPCKNVSTVQCTHGIRPVVSTQLLLNGSLAEEVVIRSENFTNNAKTIIVQLNKTVVINCTRPNNNTRKSINIGPGRAFYATGDITGDIRRAHCTLSREDWNNTLRQIAKVLREQFGENKKIAFNQSSGGDPEIILHTFNCGGEFFYCNTSGLFNSTWYGNETAEANSTNTNITLPCRIKQIINRWQEVGKAMYAPPIRGQIRCSSNITGILLTRDGGDNNTEIETFRPGGGDMRDNWRSELYKYKVVEIEPLGIAPTKAKRRVVQREKRAITLGAMFLGFLGAAGSTMGAASVTLTVQARQLLSGIVQQQNNLLKAIEAQQHLLQLTVWGIKQLQARVLAVERYLQDQRLLGIWGCSGKLICPTAVPWNASWSNKSMDDIWNNMTWMEWDREINNYTRLIYSLLEESQNQQDKNEKELLELDKWASLWNWFDISNWLWYIKIFIMIVGGLVGLRIVFTILSIVNRVRQGYSPLSFQTRPPAPRGPDRPEGIEEEGGERDRDGSSRLVHGFLALIWDDLRSLCLFSYHRLRDLLLILARTVELLGRRGWEALKYLWNLLQYWSQELKNSAVSLLNATAIAVAEGTDRIIEVGQAIGRAIIHIPRRIRQGLERTLL</sequence>
<feature type="region of interest" description="MPER; binding to GalCer" evidence="32">
    <location>
        <begin position="658"/>
        <end position="679"/>
    </location>
</feature>
<dbReference type="GO" id="GO:1903911">
    <property type="term" value="P:positive regulation of receptor clustering"/>
    <property type="evidence" value="ECO:0007669"/>
    <property type="project" value="UniProtKB-UniRule"/>
</dbReference>
<keyword evidence="22 32" id="KW-1133">Transmembrane helix</keyword>
<comment type="caution">
    <text evidence="32 33">Lacks conserved residue(s) required for the propagation of feature annotation.</text>
</comment>
<dbReference type="GO" id="GO:0044175">
    <property type="term" value="C:host cell endosome membrane"/>
    <property type="evidence" value="ECO:0007669"/>
    <property type="project" value="UniProtKB-SubCell"/>
</dbReference>
<dbReference type="InterPro" id="IPR036377">
    <property type="entry name" value="Gp120_core_sf"/>
</dbReference>
<dbReference type="FunFam" id="1.20.5.490:FF:000001">
    <property type="entry name" value="Envelope glycoprotein gp160"/>
    <property type="match status" value="1"/>
</dbReference>
<dbReference type="GO" id="GO:0075512">
    <property type="term" value="P:clathrin-dependent endocytosis of virus by host cell"/>
    <property type="evidence" value="ECO:0007669"/>
    <property type="project" value="UniProtKB-UniRule"/>
</dbReference>
<evidence type="ECO:0000256" key="33">
    <source>
        <dbReference type="RuleBase" id="RU363095"/>
    </source>
</evidence>
<dbReference type="GO" id="GO:0055036">
    <property type="term" value="C:virion membrane"/>
    <property type="evidence" value="ECO:0007669"/>
    <property type="project" value="UniProtKB-SubCell"/>
</dbReference>
<keyword evidence="8 32" id="KW-1170">Fusion of virus membrane with host endosomal membrane</keyword>
<evidence type="ECO:0000256" key="16">
    <source>
        <dbReference type="ARBA" id="ARBA00022729"/>
    </source>
</evidence>
<feature type="domain" description="Retroviral envelope protein GP41-like" evidence="36">
    <location>
        <begin position="526"/>
        <end position="715"/>
    </location>
</feature>
<evidence type="ECO:0000256" key="29">
    <source>
        <dbReference type="ARBA" id="ARBA00023280"/>
    </source>
</evidence>
<keyword evidence="25 32" id="KW-0472">Membrane</keyword>
<feature type="coiled-coil region" evidence="32">
    <location>
        <begin position="629"/>
        <end position="663"/>
    </location>
</feature>
<keyword evidence="15 32" id="KW-0053">Apoptosis</keyword>
<comment type="subunit">
    <text evidence="32">The mature envelope protein (Env) consists of a homotrimer of non-covalently associated gp120-gp41 heterodimers. The resulting complex protrudes from the virus surface as a spike. There seems to be as few as 10 spikes on the average virion. Surface protein gp120 interacts with host CD4, CCR5 and CXCR4. Gp120 also interacts with the C-type lectins CD209/DC-SIGN and CLEC4M/DC-SIGNR (collectively referred to as DC-SIGN(R)). Gp120 and gp41 interact with GalCer. Gp120 interacts with host ITGA4/ITGB7 complex; on CD4+ T-cells, this interaction results in rapid activation of integrin ITGAL/LFA-1, which facilitates efficient cell-to-cell spreading of HIV-1. Gp120 interacts with cell-associated heparan sulfate; this interaction increases virus infectivity on permissive cells and may be involved in infection of CD4- cells.</text>
</comment>
<dbReference type="Gene3D" id="1.20.5.490">
    <property type="entry name" value="Single helix bin"/>
    <property type="match status" value="1"/>
</dbReference>
<feature type="site" description="Cleavage; by host furin" evidence="32">
    <location>
        <begin position="507"/>
        <end position="508"/>
    </location>
</feature>
<comment type="subcellular location">
    <molecule>Transmembrane protein gp41</molecule>
    <subcellularLocation>
        <location evidence="32">Virion membrane</location>
        <topology evidence="32">Single-pass type I membrane protein</topology>
    </subcellularLocation>
    <subcellularLocation>
        <location evidence="32">Host cell membrane</location>
        <topology evidence="32">Single-pass type I membrane protein</topology>
    </subcellularLocation>
    <subcellularLocation>
        <location evidence="32">Host endosome membrane</location>
        <topology evidence="32">Single-pass type I membrane protein</topology>
    </subcellularLocation>
    <text evidence="32">It is probably concentrated at the site of budding and incorporated into the virions possibly by contacts between the cytoplasmic tail of Env and the N-terminus of Gag.</text>
</comment>
<feature type="short sequence motif" description="YXXL motif; contains endocytosis signal" evidence="32">
    <location>
        <begin position="708"/>
        <end position="711"/>
    </location>
</feature>
<evidence type="ECO:0000256" key="23">
    <source>
        <dbReference type="ARBA" id="ARBA00023046"/>
    </source>
</evidence>
<keyword evidence="23 32" id="KW-1039">Host endosome</keyword>
<dbReference type="Pfam" id="PF00516">
    <property type="entry name" value="GP120"/>
    <property type="match status" value="1"/>
</dbReference>
<comment type="domain">
    <text evidence="32 33">The 17 amino acids long immunosuppressive region is present in many retroviral envelope proteins. Synthetic peptides derived from this relatively conserved sequence inhibit immune function in vitro and in vivo.</text>
</comment>
<evidence type="ECO:0000256" key="13">
    <source>
        <dbReference type="ARBA" id="ARBA00022685"/>
    </source>
</evidence>
<evidence type="ECO:0000256" key="14">
    <source>
        <dbReference type="ARBA" id="ARBA00022692"/>
    </source>
</evidence>
<dbReference type="SUPFAM" id="SSF58069">
    <property type="entry name" value="Virus ectodomain"/>
    <property type="match status" value="1"/>
</dbReference>
<dbReference type="InterPro" id="IPR037527">
    <property type="entry name" value="Gp160"/>
</dbReference>
<keyword evidence="12 32" id="KW-1162">Viral penetration into host cytoplasm</keyword>
<feature type="lipid moiety-binding region" description="S-palmitoyl cysteine; by host" evidence="32">
    <location>
        <position position="760"/>
    </location>
</feature>
<reference evidence="37 38" key="1">
    <citation type="journal article" date="2014" name="Transfusion">
        <title>Enhanced detection of viral diversity using partial and near full-length genomes of human immunodeficiency virus Type 1 provirus deep sequencing data from recently infected donors at four blood centers in Brazil.</title>
        <authorList>
            <consortium name="International Component of the NHLBI Recipient Epidemiology and Donor Evaluation Study-III (REDS-III)"/>
            <person name="Pessoa R."/>
            <person name="Watanabe J.T."/>
            <person name="Calabria P."/>
            <person name="Alencar C.S."/>
            <person name="Loureiro P."/>
            <person name="Lopes M.E."/>
            <person name="Proetti A.B."/>
            <person name="Felix A.C."/>
            <person name="Sabino E.C."/>
            <person name="Busch M.P."/>
            <person name="Sanabani S.S."/>
        </authorList>
    </citation>
    <scope>NUCLEOTIDE SEQUENCE [LARGE SCALE GENOMIC DNA]</scope>
    <source>
        <strain evidence="37">10BR_PE034</strain>
    </source>
</reference>
<evidence type="ECO:0000256" key="6">
    <source>
        <dbReference type="ARBA" id="ARBA00004650"/>
    </source>
</evidence>
<dbReference type="GO" id="GO:0039654">
    <property type="term" value="P:fusion of virus membrane with host endosome membrane"/>
    <property type="evidence" value="ECO:0007669"/>
    <property type="project" value="UniProtKB-UniRule"/>
</dbReference>
<keyword evidence="16 32" id="KW-0732">Signal</keyword>
<feature type="chain" id="PRO_5023569011" description="Transmembrane protein gp41" evidence="32">
    <location>
        <begin position="508"/>
        <end position="852"/>
    </location>
</feature>
<evidence type="ECO:0000256" key="28">
    <source>
        <dbReference type="ARBA" id="ARBA00023180"/>
    </source>
</evidence>
<keyword evidence="24 32" id="KW-0175">Coiled coil</keyword>
<dbReference type="GO" id="GO:0016020">
    <property type="term" value="C:membrane"/>
    <property type="evidence" value="ECO:0007669"/>
    <property type="project" value="UniProtKB-UniRule"/>
</dbReference>
<evidence type="ECO:0000256" key="17">
    <source>
        <dbReference type="ARBA" id="ARBA00022804"/>
    </source>
</evidence>
<organism evidence="37 38">
    <name type="scientific">Human immunodeficiency virus type 1</name>
    <name type="common">HIV-1</name>
    <dbReference type="NCBI Taxonomy" id="11676"/>
    <lineage>
        <taxon>Viruses</taxon>
        <taxon>Riboviria</taxon>
        <taxon>Pararnavirae</taxon>
        <taxon>Artverviricota</taxon>
        <taxon>Revtraviricetes</taxon>
        <taxon>Ortervirales</taxon>
        <taxon>Retroviridae</taxon>
        <taxon>Orthoretrovirinae</taxon>
        <taxon>Lentivirus</taxon>
        <taxon>Lentivirus humimdef1</taxon>
    </lineage>
</organism>
<comment type="miscellaneous">
    <text evidence="32">Inhibitors targeting HIV-1 viral envelope proteins are used as antiretroviral drugs. Attachment of virions to the cell surface via non-specific interactions and CD4 binding can be blocked by inhibitors that include cyanovirin-N, cyclotriazadisulfonamide analogs, PRO 2000, TNX 355 and PRO 542. In addition, BMS 806 can block CD4-induced conformational changes. Env interactions with the coreceptor molecules can be targeted by CCR5 antagonists including SCH-D, maraviroc (UK 427857) and aplaviroc (GW 873140), and the CXCR4 antagonist AMD 070. Fusion of viral and cellular membranes can be inhibited by peptides such as enfuvirtide and tifuvirtide (T 1249). Resistance to inhibitors associated with mutations in Env are observed. Most of the time, single mutations confer only a modest reduction in drug susceptibility. Combination of several mutations is usually required to develop a high-level drug resistance.</text>
</comment>
<name>A0A076V479_HV1</name>